<dbReference type="EMBL" id="JAVHNS010000008">
    <property type="protein sequence ID" value="KAK6346338.1"/>
    <property type="molecule type" value="Genomic_DNA"/>
</dbReference>
<evidence type="ECO:0000313" key="3">
    <source>
        <dbReference type="EMBL" id="KAK6346338.1"/>
    </source>
</evidence>
<keyword evidence="4" id="KW-1185">Reference proteome</keyword>
<feature type="region of interest" description="Disordered" evidence="1">
    <location>
        <begin position="58"/>
        <end position="97"/>
    </location>
</feature>
<comment type="caution">
    <text evidence="3">The sequence shown here is derived from an EMBL/GenBank/DDBJ whole genome shotgun (WGS) entry which is preliminary data.</text>
</comment>
<keyword evidence="2" id="KW-0812">Transmembrane</keyword>
<keyword evidence="2" id="KW-1133">Transmembrane helix</keyword>
<dbReference type="Proteomes" id="UP001373714">
    <property type="component" value="Unassembled WGS sequence"/>
</dbReference>
<evidence type="ECO:0000313" key="4">
    <source>
        <dbReference type="Proteomes" id="UP001373714"/>
    </source>
</evidence>
<proteinExistence type="predicted"/>
<gene>
    <name evidence="3" type="ORF">TWF730_010664</name>
</gene>
<protein>
    <submittedName>
        <fullName evidence="3">Uncharacterized protein</fullName>
    </submittedName>
</protein>
<evidence type="ECO:0000256" key="1">
    <source>
        <dbReference type="SAM" id="MobiDB-lite"/>
    </source>
</evidence>
<evidence type="ECO:0000256" key="2">
    <source>
        <dbReference type="SAM" id="Phobius"/>
    </source>
</evidence>
<sequence length="97" mass="11031">MHSHPRTKPPDINIDIDAAATVSKRPKPKRIYFKMLIHSFFVLTILSIATAAPIAVSQRTPSEPGFSQREVPVRRPGNLRLERPRRDTVSINTKSRF</sequence>
<dbReference type="AlphaFoldDB" id="A0AAV9UTB6"/>
<organism evidence="3 4">
    <name type="scientific">Orbilia blumenaviensis</name>
    <dbReference type="NCBI Taxonomy" id="1796055"/>
    <lineage>
        <taxon>Eukaryota</taxon>
        <taxon>Fungi</taxon>
        <taxon>Dikarya</taxon>
        <taxon>Ascomycota</taxon>
        <taxon>Pezizomycotina</taxon>
        <taxon>Orbiliomycetes</taxon>
        <taxon>Orbiliales</taxon>
        <taxon>Orbiliaceae</taxon>
        <taxon>Orbilia</taxon>
    </lineage>
</organism>
<reference evidence="3 4" key="1">
    <citation type="submission" date="2019-10" db="EMBL/GenBank/DDBJ databases">
        <authorList>
            <person name="Palmer J.M."/>
        </authorList>
    </citation>
    <scope>NUCLEOTIDE SEQUENCE [LARGE SCALE GENOMIC DNA]</scope>
    <source>
        <strain evidence="3 4">TWF730</strain>
    </source>
</reference>
<accession>A0AAV9UTB6</accession>
<feature type="transmembrane region" description="Helical" evidence="2">
    <location>
        <begin position="35"/>
        <end position="56"/>
    </location>
</feature>
<keyword evidence="2" id="KW-0472">Membrane</keyword>
<name>A0AAV9UTB6_9PEZI</name>